<name>A0A6N2K7D1_SALVM</name>
<proteinExistence type="predicted"/>
<evidence type="ECO:0000313" key="1">
    <source>
        <dbReference type="EMBL" id="VFU21853.1"/>
    </source>
</evidence>
<organism evidence="1">
    <name type="scientific">Salix viminalis</name>
    <name type="common">Common osier</name>
    <name type="synonym">Basket willow</name>
    <dbReference type="NCBI Taxonomy" id="40686"/>
    <lineage>
        <taxon>Eukaryota</taxon>
        <taxon>Viridiplantae</taxon>
        <taxon>Streptophyta</taxon>
        <taxon>Embryophyta</taxon>
        <taxon>Tracheophyta</taxon>
        <taxon>Spermatophyta</taxon>
        <taxon>Magnoliopsida</taxon>
        <taxon>eudicotyledons</taxon>
        <taxon>Gunneridae</taxon>
        <taxon>Pentapetalae</taxon>
        <taxon>rosids</taxon>
        <taxon>fabids</taxon>
        <taxon>Malpighiales</taxon>
        <taxon>Salicaceae</taxon>
        <taxon>Saliceae</taxon>
        <taxon>Salix</taxon>
    </lineage>
</organism>
<gene>
    <name evidence="1" type="ORF">SVIM_LOCUS17491</name>
</gene>
<protein>
    <submittedName>
        <fullName evidence="1">Uncharacterized protein</fullName>
    </submittedName>
</protein>
<sequence length="59" mass="7298">MKRNVLLIYRQYLPFRPSRIRNSTFHYAPTSGSLARNIMKLRKRVKQTLQRYKRTSRHY</sequence>
<accession>A0A6N2K7D1</accession>
<reference evidence="1" key="1">
    <citation type="submission" date="2019-03" db="EMBL/GenBank/DDBJ databases">
        <authorList>
            <person name="Mank J."/>
            <person name="Almeida P."/>
        </authorList>
    </citation>
    <scope>NUCLEOTIDE SEQUENCE</scope>
    <source>
        <strain evidence="1">78183</strain>
    </source>
</reference>
<dbReference type="AlphaFoldDB" id="A0A6N2K7D1"/>
<dbReference type="EMBL" id="CAADRP010000022">
    <property type="protein sequence ID" value="VFU21853.1"/>
    <property type="molecule type" value="Genomic_DNA"/>
</dbReference>